<keyword evidence="2" id="KW-0482">Metalloprotease</keyword>
<dbReference type="GO" id="GO:0006508">
    <property type="term" value="P:proteolysis"/>
    <property type="evidence" value="ECO:0007669"/>
    <property type="project" value="UniProtKB-KW"/>
</dbReference>
<gene>
    <name evidence="2" type="ORF">G3M78_14475</name>
</gene>
<accession>A0A7T0G4L4</accession>
<name>A0A7T0G4L4_9BACT</name>
<organism evidence="2 3">
    <name type="scientific">Candidatus Nitrohelix vancouverensis</name>
    <dbReference type="NCBI Taxonomy" id="2705534"/>
    <lineage>
        <taxon>Bacteria</taxon>
        <taxon>Pseudomonadati</taxon>
        <taxon>Nitrospinota/Tectimicrobiota group</taxon>
        <taxon>Nitrospinota</taxon>
        <taxon>Nitrospinia</taxon>
        <taxon>Nitrospinales</taxon>
        <taxon>Nitrospinaceae</taxon>
        <taxon>Candidatus Nitrohelix</taxon>
    </lineage>
</organism>
<proteinExistence type="predicted"/>
<evidence type="ECO:0000313" key="2">
    <source>
        <dbReference type="EMBL" id="QPJ66540.1"/>
    </source>
</evidence>
<protein>
    <submittedName>
        <fullName evidence="2">SprT family zinc-dependent metalloprotease</fullName>
    </submittedName>
</protein>
<evidence type="ECO:0000313" key="3">
    <source>
        <dbReference type="Proteomes" id="UP000594464"/>
    </source>
</evidence>
<feature type="domain" description="SprT-like" evidence="1">
    <location>
        <begin position="142"/>
        <end position="238"/>
    </location>
</feature>
<dbReference type="GO" id="GO:0008237">
    <property type="term" value="F:metallopeptidase activity"/>
    <property type="evidence" value="ECO:0007669"/>
    <property type="project" value="UniProtKB-KW"/>
</dbReference>
<keyword evidence="2" id="KW-0378">Hydrolase</keyword>
<dbReference type="EMBL" id="CP048620">
    <property type="protein sequence ID" value="QPJ66540.1"/>
    <property type="molecule type" value="Genomic_DNA"/>
</dbReference>
<dbReference type="Proteomes" id="UP000594464">
    <property type="component" value="Chromosome"/>
</dbReference>
<sequence>MNQLTKGSLGKSLNIGALVKGRGKERGSQGRLWAVLFKCRKGGIDFMIQASIAKDKDSETPLSLEVFNPSFFDFFSADREAVMQVLRKKILASLKGEASLPPEYAEVVEDCCSRDAAPLGGLFDPSPDILTPETSSGEADLDEIFKRINAEYFDNAVTATIRWGRESGATNSRSFRFGSYDHKSNEIRIHPRLKQSFVPRCVLELTVYHEMCHQWAPPKKINGRYSYHHNAFKKKEREFRDFDAAKAWEKQNWKQLFAPPEENRSVEAPA</sequence>
<dbReference type="GO" id="GO:0006950">
    <property type="term" value="P:response to stress"/>
    <property type="evidence" value="ECO:0007669"/>
    <property type="project" value="UniProtKB-ARBA"/>
</dbReference>
<dbReference type="InterPro" id="IPR006640">
    <property type="entry name" value="SprT-like_domain"/>
</dbReference>
<dbReference type="Pfam" id="PF10263">
    <property type="entry name" value="SprT-like"/>
    <property type="match status" value="1"/>
</dbReference>
<dbReference type="AlphaFoldDB" id="A0A7T0G4L4"/>
<dbReference type="KEGG" id="nva:G3M78_14475"/>
<evidence type="ECO:0000259" key="1">
    <source>
        <dbReference type="Pfam" id="PF10263"/>
    </source>
</evidence>
<reference evidence="3" key="1">
    <citation type="submission" date="2020-02" db="EMBL/GenBank/DDBJ databases">
        <title>Genomic and physiological characterization of two novel Nitrospinaceae genera.</title>
        <authorList>
            <person name="Mueller A.J."/>
            <person name="Jung M.-Y."/>
            <person name="Strachan C.R."/>
            <person name="Herbold C.W."/>
            <person name="Kirkegaard R.H."/>
            <person name="Daims H."/>
        </authorList>
    </citation>
    <scope>NUCLEOTIDE SEQUENCE [LARGE SCALE GENOMIC DNA]</scope>
</reference>
<keyword evidence="2" id="KW-0645">Protease</keyword>